<dbReference type="KEGG" id="ttr:Tter_0994"/>
<dbReference type="RefSeq" id="WP_012874945.1">
    <property type="nucleotide sequence ID" value="NC_013525.1"/>
</dbReference>
<protein>
    <recommendedName>
        <fullName evidence="3">PI3K/PI4K catalytic domain-containing protein</fullName>
    </recommendedName>
</protein>
<dbReference type="NCBIfam" id="TIGR03843">
    <property type="entry name" value="SCO1664 family protein"/>
    <property type="match status" value="1"/>
</dbReference>
<dbReference type="Proteomes" id="UP000000323">
    <property type="component" value="Chromosome 1"/>
</dbReference>
<evidence type="ECO:0008006" key="3">
    <source>
        <dbReference type="Google" id="ProtNLM"/>
    </source>
</evidence>
<evidence type="ECO:0000313" key="1">
    <source>
        <dbReference type="EMBL" id="ACZ41910.1"/>
    </source>
</evidence>
<evidence type="ECO:0000313" key="2">
    <source>
        <dbReference type="Proteomes" id="UP000000323"/>
    </source>
</evidence>
<dbReference type="AlphaFoldDB" id="D1CG54"/>
<accession>D1CG54</accession>
<keyword evidence="2" id="KW-1185">Reference proteome</keyword>
<proteinExistence type="predicted"/>
<dbReference type="eggNOG" id="COG5032">
    <property type="taxonomic scope" value="Bacteria"/>
</dbReference>
<reference evidence="2" key="1">
    <citation type="journal article" date="2010" name="Stand. Genomic Sci.">
        <title>Complete genome sequence of 'Thermobaculum terrenum' type strain (YNP1).</title>
        <authorList>
            <person name="Kiss H."/>
            <person name="Cleland D."/>
            <person name="Lapidus A."/>
            <person name="Lucas S."/>
            <person name="Glavina Del Rio T."/>
            <person name="Nolan M."/>
            <person name="Tice H."/>
            <person name="Han C."/>
            <person name="Goodwin L."/>
            <person name="Pitluck S."/>
            <person name="Liolios K."/>
            <person name="Ivanova N."/>
            <person name="Mavromatis K."/>
            <person name="Ovchinnikova G."/>
            <person name="Pati A."/>
            <person name="Chen A."/>
            <person name="Palaniappan K."/>
            <person name="Land M."/>
            <person name="Hauser L."/>
            <person name="Chang Y."/>
            <person name="Jeffries C."/>
            <person name="Lu M."/>
            <person name="Brettin T."/>
            <person name="Detter J."/>
            <person name="Goker M."/>
            <person name="Tindall B."/>
            <person name="Beck B."/>
            <person name="McDermott T."/>
            <person name="Woyke T."/>
            <person name="Bristow J."/>
            <person name="Eisen J."/>
            <person name="Markowitz V."/>
            <person name="Hugenholtz P."/>
            <person name="Kyrpides N."/>
            <person name="Klenk H."/>
            <person name="Cheng J."/>
        </authorList>
    </citation>
    <scope>NUCLEOTIDE SEQUENCE [LARGE SCALE GENOMIC DNA]</scope>
    <source>
        <strain evidence="2">ATCC BAA-798 / YNP1</strain>
    </source>
</reference>
<organism evidence="1 2">
    <name type="scientific">Thermobaculum terrenum (strain ATCC BAA-798 / CCMEE 7001 / YNP1)</name>
    <dbReference type="NCBI Taxonomy" id="525904"/>
    <lineage>
        <taxon>Bacteria</taxon>
        <taxon>Bacillati</taxon>
        <taxon>Chloroflexota</taxon>
        <taxon>Chloroflexia</taxon>
        <taxon>Candidatus Thermobaculales</taxon>
        <taxon>Candidatus Thermobaculaceae</taxon>
        <taxon>Thermobaculum</taxon>
    </lineage>
</organism>
<dbReference type="HOGENOM" id="CLU_085318_0_0_0"/>
<dbReference type="STRING" id="525904.Tter_0994"/>
<dbReference type="EMBL" id="CP001825">
    <property type="protein sequence ID" value="ACZ41910.1"/>
    <property type="molecule type" value="Genomic_DNA"/>
</dbReference>
<name>D1CG54_THET1</name>
<dbReference type="InterPro" id="IPR022292">
    <property type="entry name" value="CHP03843"/>
</dbReference>
<gene>
    <name evidence="1" type="ordered locus">Tter_0994</name>
</gene>
<sequence length="247" mass="28570">MERERSEDSQLTEAEIEQLLKHGEIKGGALAPWGSNYTYFVQVSLGSLKHRAVYKPRIGEAPLIDFPDGTLYLREYASYITSRWLGWNLIPQTVIRTGPKGIGTLQIYVEPETEPHIYSLRAEDIPQLQRLVLFDIIVNNADRKPAHVFRGKNHNVWAIDHGLTFHPRPKLRTVIWEFCGEPIPEDILTELESKASDKSKVEELNEQLKELLTPLEIEAFWHRVESILKSRTYPILDPRRNIPYGFM</sequence>